<gene>
    <name evidence="3" type="ORF">J8N05_45905</name>
</gene>
<dbReference type="Pfam" id="PF03771">
    <property type="entry name" value="SPDY"/>
    <property type="match status" value="2"/>
</dbReference>
<dbReference type="Proteomes" id="UP000677413">
    <property type="component" value="Unassembled WGS sequence"/>
</dbReference>
<feature type="domain" description="DUF317" evidence="2">
    <location>
        <begin position="361"/>
        <end position="421"/>
    </location>
</feature>
<feature type="compositionally biased region" description="Low complexity" evidence="1">
    <location>
        <begin position="445"/>
        <end position="456"/>
    </location>
</feature>
<name>A0A941BC02_9ACTN</name>
<evidence type="ECO:0000256" key="1">
    <source>
        <dbReference type="SAM" id="MobiDB-lite"/>
    </source>
</evidence>
<feature type="domain" description="DUF317" evidence="2">
    <location>
        <begin position="262"/>
        <end position="320"/>
    </location>
</feature>
<keyword evidence="4" id="KW-1185">Reference proteome</keyword>
<sequence>MSTTPHLDAHVRLDTHPHHPSAVVATLTGTARHIAQAHLSMRGFESVAADTLVMARIDREEPYWAERAAEALTAERITSEITPTLREAINEEWTWPDYPMSWCTRSEIREVSNEAQKIHDDIRHGRLIIHAHAHDGSTTKAVGTYRDGKSVVLHGENHLRTVESSFHAAADALAAFDRVHRGTVRSGPPPQTDVERQADEARSTLTTALVDAGPALPRIETVPAYAADPADHDAVLEAFVNEHGDWAKWRTWSDHTTHLVHESQTLRAELVHEPDLREAAWTFAAYETPVSDRMWHLTLTAATPAPLLQSLLISLAHGDAWDTALGSPAIERTVSAATRPLTDAGWKHTIDGRHIRWQTHHGDAGVQFDVFAAQDSHIHLTAWTLWAGPDINHPTWAIHASRYAPAPILAALTEDLAHNTGTRQTRTTRTAHRKNPSTTAPAHPPAAVGPAAGPAR</sequence>
<organism evidence="3 4">
    <name type="scientific">Streptomyces liliiviolaceus</name>
    <dbReference type="NCBI Taxonomy" id="2823109"/>
    <lineage>
        <taxon>Bacteria</taxon>
        <taxon>Bacillati</taxon>
        <taxon>Actinomycetota</taxon>
        <taxon>Actinomycetes</taxon>
        <taxon>Kitasatosporales</taxon>
        <taxon>Streptomycetaceae</taxon>
        <taxon>Streptomyces</taxon>
    </lineage>
</organism>
<accession>A0A941BC02</accession>
<evidence type="ECO:0000313" key="4">
    <source>
        <dbReference type="Proteomes" id="UP000677413"/>
    </source>
</evidence>
<proteinExistence type="predicted"/>
<feature type="region of interest" description="Disordered" evidence="1">
    <location>
        <begin position="418"/>
        <end position="456"/>
    </location>
</feature>
<dbReference type="RefSeq" id="WP_210893909.1">
    <property type="nucleotide sequence ID" value="NZ_JAGPYQ010000002.1"/>
</dbReference>
<reference evidence="3 4" key="1">
    <citation type="submission" date="2021-04" db="EMBL/GenBank/DDBJ databases">
        <authorList>
            <person name="Tang X."/>
            <person name="Zhou X."/>
            <person name="Chen X."/>
            <person name="Cernava T."/>
            <person name="Zhang C."/>
        </authorList>
    </citation>
    <scope>NUCLEOTIDE SEQUENCE [LARGE SCALE GENOMIC DNA]</scope>
    <source>
        <strain evidence="3 4">BH-SS-21</strain>
    </source>
</reference>
<evidence type="ECO:0000259" key="2">
    <source>
        <dbReference type="Pfam" id="PF03771"/>
    </source>
</evidence>
<dbReference type="AlphaFoldDB" id="A0A941BC02"/>
<dbReference type="EMBL" id="JAGPYQ010000002">
    <property type="protein sequence ID" value="MBQ0855506.1"/>
    <property type="molecule type" value="Genomic_DNA"/>
</dbReference>
<dbReference type="InterPro" id="IPR005523">
    <property type="entry name" value="DUF317_SPDY"/>
</dbReference>
<evidence type="ECO:0000313" key="3">
    <source>
        <dbReference type="EMBL" id="MBQ0855506.1"/>
    </source>
</evidence>
<protein>
    <submittedName>
        <fullName evidence="3">DUF317 domain-containing protein</fullName>
    </submittedName>
</protein>
<comment type="caution">
    <text evidence="3">The sequence shown here is derived from an EMBL/GenBank/DDBJ whole genome shotgun (WGS) entry which is preliminary data.</text>
</comment>